<keyword evidence="3" id="KW-1185">Reference proteome</keyword>
<evidence type="ECO:0000313" key="3">
    <source>
        <dbReference type="Proteomes" id="UP000240883"/>
    </source>
</evidence>
<feature type="compositionally biased region" description="Pro residues" evidence="1">
    <location>
        <begin position="20"/>
        <end position="33"/>
    </location>
</feature>
<evidence type="ECO:0000313" key="2">
    <source>
        <dbReference type="EMBL" id="PSN67669.1"/>
    </source>
</evidence>
<feature type="region of interest" description="Disordered" evidence="1">
    <location>
        <begin position="1"/>
        <end position="47"/>
    </location>
</feature>
<organism evidence="2 3">
    <name type="scientific">Corynespora cassiicola Philippines</name>
    <dbReference type="NCBI Taxonomy" id="1448308"/>
    <lineage>
        <taxon>Eukaryota</taxon>
        <taxon>Fungi</taxon>
        <taxon>Dikarya</taxon>
        <taxon>Ascomycota</taxon>
        <taxon>Pezizomycotina</taxon>
        <taxon>Dothideomycetes</taxon>
        <taxon>Pleosporomycetidae</taxon>
        <taxon>Pleosporales</taxon>
        <taxon>Corynesporascaceae</taxon>
        <taxon>Corynespora</taxon>
    </lineage>
</organism>
<reference evidence="2 3" key="1">
    <citation type="journal article" date="2018" name="Front. Microbiol.">
        <title>Genome-Wide Analysis of Corynespora cassiicola Leaf Fall Disease Putative Effectors.</title>
        <authorList>
            <person name="Lopez D."/>
            <person name="Ribeiro S."/>
            <person name="Label P."/>
            <person name="Fumanal B."/>
            <person name="Venisse J.S."/>
            <person name="Kohler A."/>
            <person name="de Oliveira R.R."/>
            <person name="Labutti K."/>
            <person name="Lipzen A."/>
            <person name="Lail K."/>
            <person name="Bauer D."/>
            <person name="Ohm R.A."/>
            <person name="Barry K.W."/>
            <person name="Spatafora J."/>
            <person name="Grigoriev I.V."/>
            <person name="Martin F.M."/>
            <person name="Pujade-Renaud V."/>
        </authorList>
    </citation>
    <scope>NUCLEOTIDE SEQUENCE [LARGE SCALE GENOMIC DNA]</scope>
    <source>
        <strain evidence="2 3">Philippines</strain>
    </source>
</reference>
<dbReference type="EMBL" id="KZ678134">
    <property type="protein sequence ID" value="PSN67669.1"/>
    <property type="molecule type" value="Genomic_DNA"/>
</dbReference>
<gene>
    <name evidence="2" type="ORF">BS50DRAFT_346988</name>
</gene>
<evidence type="ECO:0000256" key="1">
    <source>
        <dbReference type="SAM" id="MobiDB-lite"/>
    </source>
</evidence>
<accession>A0A2T2NQM1</accession>
<protein>
    <submittedName>
        <fullName evidence="2">Uncharacterized protein</fullName>
    </submittedName>
</protein>
<proteinExistence type="predicted"/>
<dbReference type="AlphaFoldDB" id="A0A2T2NQM1"/>
<sequence>MPSPSGHSSPSRDYIFAAPSTPPFTTPPRPPPSTHHHPLHPLHAPSSRACPRLIPRLYRLYRSSALPYRPLRH</sequence>
<name>A0A2T2NQM1_CORCC</name>
<dbReference type="Proteomes" id="UP000240883">
    <property type="component" value="Unassembled WGS sequence"/>
</dbReference>
<feature type="compositionally biased region" description="Polar residues" evidence="1">
    <location>
        <begin position="1"/>
        <end position="11"/>
    </location>
</feature>